<dbReference type="EMBL" id="KN050675">
    <property type="protein sequence ID" value="KFL96708.1"/>
    <property type="molecule type" value="Genomic_DNA"/>
</dbReference>
<dbReference type="GO" id="GO:0003677">
    <property type="term" value="F:DNA binding"/>
    <property type="evidence" value="ECO:0007669"/>
    <property type="project" value="InterPro"/>
</dbReference>
<accession>A0AB34NYZ7</accession>
<dbReference type="RefSeq" id="WP_003655880.1">
    <property type="nucleotide sequence ID" value="NZ_KN050675.1"/>
</dbReference>
<gene>
    <name evidence="2" type="ORF">HMPREF5175_01185</name>
</gene>
<dbReference type="InterPro" id="IPR001387">
    <property type="entry name" value="Cro/C1-type_HTH"/>
</dbReference>
<evidence type="ECO:0000313" key="2">
    <source>
        <dbReference type="EMBL" id="KFL96708.1"/>
    </source>
</evidence>
<sequence>MNRIKQLREQKGLSQRDFIKSFNLFLKENANKYDGKPGIKAVSFATGSRWENGLNKPTSSMWQALADFFGVYVPYLQGAYSKVEILKVLQEYYLRYYIGDYSTDDIEDLIYTDIGDVVDDFVISKKIKPWNIKKENVLLSKEEVSSTKFWWEHFQVVFDHIAIIWLLTKPSLNATKRDVADALIDALSGEQNNMLLTRRMKFIDKYLYFMKGKTIKSIYDFEHPHSLDGKNHYIDEIH</sequence>
<name>A0AB34NYZ7_LACGS</name>
<feature type="domain" description="HTH cro/C1-type" evidence="1">
    <location>
        <begin position="48"/>
        <end position="76"/>
    </location>
</feature>
<dbReference type="AlphaFoldDB" id="A0AB34NYZ7"/>
<proteinExistence type="predicted"/>
<dbReference type="InterPro" id="IPR010982">
    <property type="entry name" value="Lambda_DNA-bd_dom_sf"/>
</dbReference>
<reference evidence="2 3" key="1">
    <citation type="submission" date="2010-03" db="EMBL/GenBank/DDBJ databases">
        <title>The Genome Sequence of Lactobacillus gasseri strain SV-16A-US.</title>
        <authorList>
            <consortium name="The Broad Institute Genome Sequencing Platform"/>
            <person name="Ward D."/>
            <person name="Earl A."/>
            <person name="Feldgarden M."/>
            <person name="Gevers D."/>
            <person name="Young S.K."/>
            <person name="Zeng Q."/>
            <person name="Koehrsen M."/>
            <person name="Alvarado L."/>
            <person name="Berlin A."/>
            <person name="Bochicchio J."/>
            <person name="Borenstein D."/>
            <person name="Chapman S.B."/>
            <person name="Chen Z."/>
            <person name="Engels R."/>
            <person name="Freedman E."/>
            <person name="Gellesch M."/>
            <person name="Goldberg J."/>
            <person name="Griggs A."/>
            <person name="Gujja S."/>
            <person name="Heilman E."/>
            <person name="Heiman D."/>
            <person name="Hepburn T."/>
            <person name="Howarth C."/>
            <person name="Jen D."/>
            <person name="Larson L."/>
            <person name="Mehta T."/>
            <person name="Park D."/>
            <person name="Pearson M."/>
            <person name="Roberts A."/>
            <person name="Saif S."/>
            <person name="Shea T."/>
            <person name="Shenoy N."/>
            <person name="Sisk P."/>
            <person name="Stolte C."/>
            <person name="Sykes S."/>
            <person name="Thomson T."/>
            <person name="Walk T."/>
            <person name="White J."/>
            <person name="Yandava C."/>
            <person name="Liu Y."/>
            <person name="Xu Q."/>
            <person name="Haas B."/>
            <person name="Nusbaum C."/>
            <person name="Birren B."/>
        </authorList>
    </citation>
    <scope>NUCLEOTIDE SEQUENCE [LARGE SCALE GENOMIC DNA]</scope>
    <source>
        <strain evidence="2 3">SV-16A-US</strain>
    </source>
</reference>
<evidence type="ECO:0000259" key="1">
    <source>
        <dbReference type="PROSITE" id="PS50943"/>
    </source>
</evidence>
<dbReference type="Proteomes" id="UP000030761">
    <property type="component" value="Unassembled WGS sequence"/>
</dbReference>
<dbReference type="PROSITE" id="PS50943">
    <property type="entry name" value="HTH_CROC1"/>
    <property type="match status" value="1"/>
</dbReference>
<protein>
    <submittedName>
        <fullName evidence="2">Transcriptional regulator, Cro/CI family</fullName>
    </submittedName>
</protein>
<dbReference type="SUPFAM" id="SSF47413">
    <property type="entry name" value="lambda repressor-like DNA-binding domains"/>
    <property type="match status" value="1"/>
</dbReference>
<dbReference type="Gene3D" id="1.10.260.40">
    <property type="entry name" value="lambda repressor-like DNA-binding domains"/>
    <property type="match status" value="1"/>
</dbReference>
<organism evidence="2 3">
    <name type="scientific">Lactobacillus gasseri SV-16A-US</name>
    <dbReference type="NCBI Taxonomy" id="575604"/>
    <lineage>
        <taxon>Bacteria</taxon>
        <taxon>Bacillati</taxon>
        <taxon>Bacillota</taxon>
        <taxon>Bacilli</taxon>
        <taxon>Lactobacillales</taxon>
        <taxon>Lactobacillaceae</taxon>
        <taxon>Lactobacillus</taxon>
    </lineage>
</organism>
<dbReference type="SMART" id="SM00530">
    <property type="entry name" value="HTH_XRE"/>
    <property type="match status" value="1"/>
</dbReference>
<evidence type="ECO:0000313" key="3">
    <source>
        <dbReference type="Proteomes" id="UP000030761"/>
    </source>
</evidence>
<dbReference type="CDD" id="cd00093">
    <property type="entry name" value="HTH_XRE"/>
    <property type="match status" value="1"/>
</dbReference>